<organism evidence="1 2">
    <name type="scientific">Mucuna pruriens</name>
    <name type="common">Velvet bean</name>
    <name type="synonym">Dolichos pruriens</name>
    <dbReference type="NCBI Taxonomy" id="157652"/>
    <lineage>
        <taxon>Eukaryota</taxon>
        <taxon>Viridiplantae</taxon>
        <taxon>Streptophyta</taxon>
        <taxon>Embryophyta</taxon>
        <taxon>Tracheophyta</taxon>
        <taxon>Spermatophyta</taxon>
        <taxon>Magnoliopsida</taxon>
        <taxon>eudicotyledons</taxon>
        <taxon>Gunneridae</taxon>
        <taxon>Pentapetalae</taxon>
        <taxon>rosids</taxon>
        <taxon>fabids</taxon>
        <taxon>Fabales</taxon>
        <taxon>Fabaceae</taxon>
        <taxon>Papilionoideae</taxon>
        <taxon>50 kb inversion clade</taxon>
        <taxon>NPAAA clade</taxon>
        <taxon>indigoferoid/millettioid clade</taxon>
        <taxon>Phaseoleae</taxon>
        <taxon>Mucuna</taxon>
    </lineage>
</organism>
<name>A0A371HNM5_MUCPR</name>
<evidence type="ECO:0000313" key="1">
    <source>
        <dbReference type="EMBL" id="RDY04401.1"/>
    </source>
</evidence>
<evidence type="ECO:0000313" key="2">
    <source>
        <dbReference type="Proteomes" id="UP000257109"/>
    </source>
</evidence>
<dbReference type="Proteomes" id="UP000257109">
    <property type="component" value="Unassembled WGS sequence"/>
</dbReference>
<gene>
    <name evidence="1" type="ORF">CR513_11887</name>
</gene>
<reference evidence="1" key="1">
    <citation type="submission" date="2018-05" db="EMBL/GenBank/DDBJ databases">
        <title>Draft genome of Mucuna pruriens seed.</title>
        <authorList>
            <person name="Nnadi N.E."/>
            <person name="Vos R."/>
            <person name="Hasami M.H."/>
            <person name="Devisetty U.K."/>
            <person name="Aguiy J.C."/>
        </authorList>
    </citation>
    <scope>NUCLEOTIDE SEQUENCE [LARGE SCALE GENOMIC DNA]</scope>
    <source>
        <strain evidence="1">JCA_2017</strain>
    </source>
</reference>
<keyword evidence="2" id="KW-1185">Reference proteome</keyword>
<feature type="non-terminal residue" evidence="1">
    <location>
        <position position="1"/>
    </location>
</feature>
<protein>
    <submittedName>
        <fullName evidence="1">Uncharacterized protein</fullName>
    </submittedName>
</protein>
<comment type="caution">
    <text evidence="1">The sequence shown here is derived from an EMBL/GenBank/DDBJ whole genome shotgun (WGS) entry which is preliminary data.</text>
</comment>
<proteinExistence type="predicted"/>
<accession>A0A371HNM5</accession>
<sequence length="211" mass="23533">MTWSSNMTFQHLKTIVPQNSSCHHLHLKEGQVLSQANPGPRIKSNELQGGLRMLVSTKGCLVTSQKNQVRAEVMVSLPATKKLKAASLRNLSSCKCPPLSAMIKAESKSNGASSISSWLHFPKASRLDAMQEYMNSSNPLLKLPNETRHRVSVENGLFRLVESPLDGNFGEVKRKTVRIVSHDNGTYVVKRETVEHVLKIHHLPLLLHMIE</sequence>
<dbReference type="EMBL" id="QJKJ01002087">
    <property type="protein sequence ID" value="RDY04401.1"/>
    <property type="molecule type" value="Genomic_DNA"/>
</dbReference>
<dbReference type="AlphaFoldDB" id="A0A371HNM5"/>